<name>A0A927HEB7_9RHOB</name>
<dbReference type="PANTHER" id="PTHR43395">
    <property type="entry name" value="SENSOR HISTIDINE KINASE CHEA"/>
    <property type="match status" value="1"/>
</dbReference>
<dbReference type="InterPro" id="IPR004105">
    <property type="entry name" value="CheA-like_dim"/>
</dbReference>
<evidence type="ECO:0000256" key="12">
    <source>
        <dbReference type="PROSITE-ProRule" id="PRU00110"/>
    </source>
</evidence>
<dbReference type="InterPro" id="IPR037006">
    <property type="entry name" value="CheA-like_homodim_sf"/>
</dbReference>
<evidence type="ECO:0000256" key="8">
    <source>
        <dbReference type="ARBA" id="ARBA00022777"/>
    </source>
</evidence>
<accession>A0A927HEB7</accession>
<dbReference type="SUPFAM" id="SSF50341">
    <property type="entry name" value="CheW-like"/>
    <property type="match status" value="1"/>
</dbReference>
<dbReference type="PRINTS" id="PR00344">
    <property type="entry name" value="BCTRLSENSOR"/>
</dbReference>
<evidence type="ECO:0000256" key="13">
    <source>
        <dbReference type="SAM" id="MobiDB-lite"/>
    </source>
</evidence>
<dbReference type="Pfam" id="PF01584">
    <property type="entry name" value="CheW"/>
    <property type="match status" value="1"/>
</dbReference>
<keyword evidence="8" id="KW-0418">Kinase</keyword>
<keyword evidence="9" id="KW-0067">ATP-binding</keyword>
<keyword evidence="4" id="KW-0145">Chemotaxis</keyword>
<comment type="function">
    <text evidence="11">Involved in the transmission of sensory signals from the chemoreceptors to the flagellar motors. CheA is autophosphorylated; it can transfer its phosphate group to either CheB or CheY.</text>
</comment>
<dbReference type="GO" id="GO:0000155">
    <property type="term" value="F:phosphorelay sensor kinase activity"/>
    <property type="evidence" value="ECO:0007669"/>
    <property type="project" value="InterPro"/>
</dbReference>
<evidence type="ECO:0000313" key="18">
    <source>
        <dbReference type="Proteomes" id="UP000635142"/>
    </source>
</evidence>
<feature type="modified residue" description="Phosphohistidine" evidence="12">
    <location>
        <position position="51"/>
    </location>
</feature>
<dbReference type="SMART" id="SM01231">
    <property type="entry name" value="H-kinase_dim"/>
    <property type="match status" value="1"/>
</dbReference>
<dbReference type="InterPro" id="IPR005467">
    <property type="entry name" value="His_kinase_dom"/>
</dbReference>
<dbReference type="AlphaFoldDB" id="A0A927HEB7"/>
<dbReference type="PANTHER" id="PTHR43395:SF10">
    <property type="entry name" value="CHEMOTAXIS PROTEIN CHEA"/>
    <property type="match status" value="1"/>
</dbReference>
<gene>
    <name evidence="17" type="ORF">H9Q16_04730</name>
</gene>
<dbReference type="Gene3D" id="3.30.565.10">
    <property type="entry name" value="Histidine kinase-like ATPase, C-terminal domain"/>
    <property type="match status" value="1"/>
</dbReference>
<evidence type="ECO:0000256" key="9">
    <source>
        <dbReference type="ARBA" id="ARBA00022840"/>
    </source>
</evidence>
<feature type="domain" description="Histidine kinase" evidence="14">
    <location>
        <begin position="353"/>
        <end position="555"/>
    </location>
</feature>
<evidence type="ECO:0000256" key="2">
    <source>
        <dbReference type="ARBA" id="ARBA00012438"/>
    </source>
</evidence>
<evidence type="ECO:0000256" key="11">
    <source>
        <dbReference type="ARBA" id="ARBA00035100"/>
    </source>
</evidence>
<proteinExistence type="predicted"/>
<dbReference type="GO" id="GO:0006935">
    <property type="term" value="P:chemotaxis"/>
    <property type="evidence" value="ECO:0007669"/>
    <property type="project" value="UniProtKB-KW"/>
</dbReference>
<dbReference type="InterPro" id="IPR036097">
    <property type="entry name" value="HisK_dim/P_sf"/>
</dbReference>
<keyword evidence="7" id="KW-0547">Nucleotide-binding</keyword>
<dbReference type="RefSeq" id="WP_191074195.1">
    <property type="nucleotide sequence ID" value="NZ_JACTAG010000001.1"/>
</dbReference>
<comment type="catalytic activity">
    <reaction evidence="1">
        <text>ATP + protein L-histidine = ADP + protein N-phospho-L-histidine.</text>
        <dbReference type="EC" id="2.7.13.3"/>
    </reaction>
</comment>
<dbReference type="EC" id="2.7.13.3" evidence="2"/>
<evidence type="ECO:0000256" key="4">
    <source>
        <dbReference type="ARBA" id="ARBA00022500"/>
    </source>
</evidence>
<dbReference type="PROSITE" id="PS50109">
    <property type="entry name" value="HIS_KIN"/>
    <property type="match status" value="1"/>
</dbReference>
<evidence type="ECO:0000259" key="16">
    <source>
        <dbReference type="PROSITE" id="PS50894"/>
    </source>
</evidence>
<dbReference type="SUPFAM" id="SSF47226">
    <property type="entry name" value="Histidine-containing phosphotransfer domain, HPT domain"/>
    <property type="match status" value="1"/>
</dbReference>
<evidence type="ECO:0000259" key="14">
    <source>
        <dbReference type="PROSITE" id="PS50109"/>
    </source>
</evidence>
<keyword evidence="6" id="KW-0808">Transferase</keyword>
<dbReference type="FunFam" id="3.30.565.10:FF:000016">
    <property type="entry name" value="Chemotaxis protein CheA, putative"/>
    <property type="match status" value="1"/>
</dbReference>
<evidence type="ECO:0000256" key="3">
    <source>
        <dbReference type="ARBA" id="ARBA00021495"/>
    </source>
</evidence>
<dbReference type="InterPro" id="IPR004358">
    <property type="entry name" value="Sig_transdc_His_kin-like_C"/>
</dbReference>
<dbReference type="InterPro" id="IPR036890">
    <property type="entry name" value="HATPase_C_sf"/>
</dbReference>
<dbReference type="GO" id="GO:0005737">
    <property type="term" value="C:cytoplasm"/>
    <property type="evidence" value="ECO:0007669"/>
    <property type="project" value="InterPro"/>
</dbReference>
<keyword evidence="5 12" id="KW-0597">Phosphoprotein</keyword>
<reference evidence="17" key="1">
    <citation type="submission" date="2020-08" db="EMBL/GenBank/DDBJ databases">
        <title>Sulfitobacter aestuariivivens sp. nov., isolated from a tidal flat.</title>
        <authorList>
            <person name="Park S."/>
            <person name="Yoon J.-H."/>
        </authorList>
    </citation>
    <scope>NUCLEOTIDE SEQUENCE</scope>
    <source>
        <strain evidence="17">TSTF-M16</strain>
    </source>
</reference>
<dbReference type="SMART" id="SM00073">
    <property type="entry name" value="HPT"/>
    <property type="match status" value="1"/>
</dbReference>
<dbReference type="InterPro" id="IPR051315">
    <property type="entry name" value="Bact_Chemotaxis_CheA"/>
</dbReference>
<dbReference type="Proteomes" id="UP000635142">
    <property type="component" value="Unassembled WGS sequence"/>
</dbReference>
<dbReference type="InterPro" id="IPR003594">
    <property type="entry name" value="HATPase_dom"/>
</dbReference>
<dbReference type="InterPro" id="IPR036641">
    <property type="entry name" value="HPT_dom_sf"/>
</dbReference>
<protein>
    <recommendedName>
        <fullName evidence="3">Chemotaxis protein CheA</fullName>
        <ecNumber evidence="2">2.7.13.3</ecNumber>
    </recommendedName>
</protein>
<dbReference type="PROSITE" id="PS50894">
    <property type="entry name" value="HPT"/>
    <property type="match status" value="1"/>
</dbReference>
<dbReference type="CDD" id="cd00731">
    <property type="entry name" value="CheA_reg"/>
    <property type="match status" value="1"/>
</dbReference>
<dbReference type="SUPFAM" id="SSF55874">
    <property type="entry name" value="ATPase domain of HSP90 chaperone/DNA topoisomerase II/histidine kinase"/>
    <property type="match status" value="1"/>
</dbReference>
<organism evidence="17 18">
    <name type="scientific">Sulfitobacter aestuariivivens</name>
    <dbReference type="NCBI Taxonomy" id="2766981"/>
    <lineage>
        <taxon>Bacteria</taxon>
        <taxon>Pseudomonadati</taxon>
        <taxon>Pseudomonadota</taxon>
        <taxon>Alphaproteobacteria</taxon>
        <taxon>Rhodobacterales</taxon>
        <taxon>Roseobacteraceae</taxon>
        <taxon>Sulfitobacter</taxon>
    </lineage>
</organism>
<dbReference type="CDD" id="cd16916">
    <property type="entry name" value="HATPase_CheA-like"/>
    <property type="match status" value="1"/>
</dbReference>
<dbReference type="InterPro" id="IPR036061">
    <property type="entry name" value="CheW-like_dom_sf"/>
</dbReference>
<dbReference type="InterPro" id="IPR002545">
    <property type="entry name" value="CheW-lke_dom"/>
</dbReference>
<keyword evidence="18" id="KW-1185">Reference proteome</keyword>
<dbReference type="PROSITE" id="PS50851">
    <property type="entry name" value="CHEW"/>
    <property type="match status" value="1"/>
</dbReference>
<feature type="region of interest" description="Disordered" evidence="13">
    <location>
        <begin position="265"/>
        <end position="306"/>
    </location>
</feature>
<sequence length="709" mass="76520">MPAPHDPMAEIKASFFHECEELLDVLQDGLMAMQNGEEDSETINVIFRAVHSIKGGAGAFGLDGLVRFSHRFETVLDALRAGTLAPSADVLRTLLSATDHLADIVELSRDDAPLPETDTLAICDAIDQLIGDPAPKTTHQSDIDFEPEKITLNLDPSDPPKDQAHVPDTTSKIRHFRITFQPFAELFETGNEPAVLLRHLHALGHASTSCDLSDLPPFEKLVPDIPHLRWDITLETQADLAEVQSVFEFVEGLCHLNIELESVSSADPTPAHQSEPPQYRNDTAAPSRPTTGRQVKPGRPTPPVQKPVVRVELDRVERLVNLVGELVINQAMLSQSLDQSGLSPHSDAMHGVEEFQRLTRDIQDSVMMIRAQPVKALFQRMSRIVREASGALGKDVRLRMLGECCEVDKTVIERLADPLTHLIRNAIDHGLEDPATRCAAGKPAQGTITLSAAHRSGRVHIEVGDDGAGIDRPRVRQRAIEKQVIAADAVLSDSDIDALLFLPGFSTAPAVSDLSGRGVGMDVVRTEIQALGGRVSIQSAPGRGTTFSISLPLTLAVLDGMVISVADETLVLPISLVIETLTLTAPDVSLLRPGCHVVRARDGFFPLIDLGHHLGYRPLIETFEGGIVLLVALADGTSAALLIDDIVDQRQVVIKGLDDRFFRAPGIAAATILGDGHIALILDPSDFVSGAFDTPRVPHTAPAPQGEPA</sequence>
<dbReference type="Pfam" id="PF02895">
    <property type="entry name" value="H-kinase_dim"/>
    <property type="match status" value="1"/>
</dbReference>
<evidence type="ECO:0000256" key="10">
    <source>
        <dbReference type="ARBA" id="ARBA00023012"/>
    </source>
</evidence>
<comment type="caution">
    <text evidence="17">The sequence shown here is derived from an EMBL/GenBank/DDBJ whole genome shotgun (WGS) entry which is preliminary data.</text>
</comment>
<evidence type="ECO:0000256" key="6">
    <source>
        <dbReference type="ARBA" id="ARBA00022679"/>
    </source>
</evidence>
<evidence type="ECO:0000256" key="7">
    <source>
        <dbReference type="ARBA" id="ARBA00022741"/>
    </source>
</evidence>
<feature type="compositionally biased region" description="Polar residues" evidence="13">
    <location>
        <begin position="265"/>
        <end position="276"/>
    </location>
</feature>
<feature type="domain" description="HPt" evidence="16">
    <location>
        <begin position="4"/>
        <end position="108"/>
    </location>
</feature>
<keyword evidence="10" id="KW-0902">Two-component regulatory system</keyword>
<evidence type="ECO:0000256" key="5">
    <source>
        <dbReference type="ARBA" id="ARBA00022553"/>
    </source>
</evidence>
<dbReference type="InterPro" id="IPR008207">
    <property type="entry name" value="Sig_transdc_His_kin_Hpt_dom"/>
</dbReference>
<dbReference type="Pfam" id="PF02518">
    <property type="entry name" value="HATPase_c"/>
    <property type="match status" value="1"/>
</dbReference>
<evidence type="ECO:0000313" key="17">
    <source>
        <dbReference type="EMBL" id="MBD3663218.1"/>
    </source>
</evidence>
<dbReference type="SUPFAM" id="SSF47384">
    <property type="entry name" value="Homodimeric domain of signal transducing histidine kinase"/>
    <property type="match status" value="1"/>
</dbReference>
<dbReference type="SMART" id="SM00387">
    <property type="entry name" value="HATPase_c"/>
    <property type="match status" value="1"/>
</dbReference>
<dbReference type="Gene3D" id="2.30.30.40">
    <property type="entry name" value="SH3 Domains"/>
    <property type="match status" value="1"/>
</dbReference>
<dbReference type="GO" id="GO:0005524">
    <property type="term" value="F:ATP binding"/>
    <property type="evidence" value="ECO:0007669"/>
    <property type="project" value="UniProtKB-KW"/>
</dbReference>
<dbReference type="CDD" id="cd00088">
    <property type="entry name" value="HPT"/>
    <property type="match status" value="1"/>
</dbReference>
<dbReference type="Gene3D" id="1.20.120.160">
    <property type="entry name" value="HPT domain"/>
    <property type="match status" value="1"/>
</dbReference>
<feature type="domain" description="CheW-like" evidence="15">
    <location>
        <begin position="557"/>
        <end position="693"/>
    </location>
</feature>
<evidence type="ECO:0000256" key="1">
    <source>
        <dbReference type="ARBA" id="ARBA00000085"/>
    </source>
</evidence>
<dbReference type="EMBL" id="JACTAG010000001">
    <property type="protein sequence ID" value="MBD3663218.1"/>
    <property type="molecule type" value="Genomic_DNA"/>
</dbReference>
<dbReference type="Gene3D" id="1.10.287.560">
    <property type="entry name" value="Histidine kinase CheA-like, homodimeric domain"/>
    <property type="match status" value="1"/>
</dbReference>
<evidence type="ECO:0000259" key="15">
    <source>
        <dbReference type="PROSITE" id="PS50851"/>
    </source>
</evidence>
<dbReference type="SMART" id="SM00260">
    <property type="entry name" value="CheW"/>
    <property type="match status" value="1"/>
</dbReference>
<dbReference type="Pfam" id="PF01627">
    <property type="entry name" value="Hpt"/>
    <property type="match status" value="1"/>
</dbReference>